<dbReference type="InterPro" id="IPR045225">
    <property type="entry name" value="Uracil/uridine/allantoin_perm"/>
</dbReference>
<evidence type="ECO:0000313" key="7">
    <source>
        <dbReference type="EMBL" id="PRT53008.1"/>
    </source>
</evidence>
<dbReference type="PANTHER" id="PTHR30618">
    <property type="entry name" value="NCS1 FAMILY PURINE/PYRIMIDINE TRANSPORTER"/>
    <property type="match status" value="1"/>
</dbReference>
<dbReference type="InterPro" id="IPR001248">
    <property type="entry name" value="Pur-cyt_permease"/>
</dbReference>
<evidence type="ECO:0000256" key="2">
    <source>
        <dbReference type="ARBA" id="ARBA00008974"/>
    </source>
</evidence>
<feature type="transmembrane region" description="Helical" evidence="6">
    <location>
        <begin position="431"/>
        <end position="450"/>
    </location>
</feature>
<dbReference type="Proteomes" id="UP000238350">
    <property type="component" value="Unassembled WGS sequence"/>
</dbReference>
<dbReference type="CDD" id="cd11482">
    <property type="entry name" value="SLC-NCS1sbd_NRT1-like"/>
    <property type="match status" value="1"/>
</dbReference>
<keyword evidence="8" id="KW-1185">Reference proteome</keyword>
<dbReference type="InterPro" id="IPR012681">
    <property type="entry name" value="NCS1"/>
</dbReference>
<comment type="subcellular location">
    <subcellularLocation>
        <location evidence="1">Membrane</location>
        <topology evidence="1">Multi-pass membrane protein</topology>
    </subcellularLocation>
</comment>
<dbReference type="GO" id="GO:0005886">
    <property type="term" value="C:plasma membrane"/>
    <property type="evidence" value="ECO:0007669"/>
    <property type="project" value="TreeGrafter"/>
</dbReference>
<organism evidence="7 8">
    <name type="scientific">Wickerhamiella sorbophila</name>
    <dbReference type="NCBI Taxonomy" id="45607"/>
    <lineage>
        <taxon>Eukaryota</taxon>
        <taxon>Fungi</taxon>
        <taxon>Dikarya</taxon>
        <taxon>Ascomycota</taxon>
        <taxon>Saccharomycotina</taxon>
        <taxon>Dipodascomycetes</taxon>
        <taxon>Dipodascales</taxon>
        <taxon>Trichomonascaceae</taxon>
        <taxon>Wickerhamiella</taxon>
    </lineage>
</organism>
<feature type="transmembrane region" description="Helical" evidence="6">
    <location>
        <begin position="516"/>
        <end position="539"/>
    </location>
</feature>
<reference evidence="7 8" key="1">
    <citation type="submission" date="2017-04" db="EMBL/GenBank/DDBJ databases">
        <title>Genome sequencing of [Candida] sorbophila.</title>
        <authorList>
            <person name="Ahn J.O."/>
        </authorList>
    </citation>
    <scope>NUCLEOTIDE SEQUENCE [LARGE SCALE GENOMIC DNA]</scope>
    <source>
        <strain evidence="7 8">DS02</strain>
    </source>
</reference>
<comment type="similarity">
    <text evidence="2">Belongs to the purine-cytosine permease (2.A.39) family.</text>
</comment>
<feature type="transmembrane region" description="Helical" evidence="6">
    <location>
        <begin position="268"/>
        <end position="288"/>
    </location>
</feature>
<dbReference type="OrthoDB" id="2018619at2759"/>
<evidence type="ECO:0000256" key="4">
    <source>
        <dbReference type="ARBA" id="ARBA00022989"/>
    </source>
</evidence>
<dbReference type="RefSeq" id="XP_024662954.1">
    <property type="nucleotide sequence ID" value="XM_024807186.1"/>
</dbReference>
<dbReference type="FunFam" id="1.10.4160.10:FF:000001">
    <property type="entry name" value="Uracil permease, putative"/>
    <property type="match status" value="1"/>
</dbReference>
<feature type="transmembrane region" description="Helical" evidence="6">
    <location>
        <begin position="360"/>
        <end position="380"/>
    </location>
</feature>
<feature type="transmembrane region" description="Helical" evidence="6">
    <location>
        <begin position="401"/>
        <end position="419"/>
    </location>
</feature>
<dbReference type="Gene3D" id="1.10.4160.10">
    <property type="entry name" value="Hydantoin permease"/>
    <property type="match status" value="1"/>
</dbReference>
<evidence type="ECO:0000313" key="8">
    <source>
        <dbReference type="Proteomes" id="UP000238350"/>
    </source>
</evidence>
<dbReference type="STRING" id="45607.A0A2T0FDC1"/>
<dbReference type="EMBL" id="NDIQ01000001">
    <property type="protein sequence ID" value="PRT53008.1"/>
    <property type="molecule type" value="Genomic_DNA"/>
</dbReference>
<feature type="transmembrane region" description="Helical" evidence="6">
    <location>
        <begin position="103"/>
        <end position="122"/>
    </location>
</feature>
<sequence>MDTKKSHILIKPVSVDGEGSISSATSPQPSWWKRFLRKIEIDTGSRELTRLERFLYNYDLRPVEEERRQWSWYNYVFFWVADSFNVNTWQIAATGVVAGMTWWQTWISVWLGYFITGCFVSLSARPGIFNHISFPVFIRQSFGIFGSLWPILNRVVMSCVWYSVQAWIGGQCVRIMLEAIFGTDLNERIGGVLPGQHTDSLGMLSFFLFWFGSLPFLWFPPHKVRHLFTVKSYVIPFAGFGFMIWSLVKAHGAGSVIYEKSTLKGSKLGWAFVSSTMNCLANFATLILNAPDFSRFANKPSKAIKYWVYIGSIPICFSVTCLIGILVSSASKTLYGEALWNPLEVLEKFLQTSWTSGTRAGAFLIAFAFTLAQLGTNISANSLSFGTDVTAMLPGYINIRRGSFMCAAFAYCICPWQLMSSSSKFTSVLSAYSVFLSSIIGVVACDYYIIRRGYLDLHHLFSLNLQFETEEVASYYKYFKGVNWRAFVAYLCGMAPNMPGFVGATGLNVSDGATKVYILSFPVGFLVSASIYYLLVVWVSPLKVGIAPEVNLKGWPHKQPWLEEWKQVEDFESELLDDAPELLFAVKSAQTVAGKPSHNDIGNLVTPITSFGIKS</sequence>
<feature type="transmembrane region" description="Helical" evidence="6">
    <location>
        <begin position="72"/>
        <end position="91"/>
    </location>
</feature>
<keyword evidence="3 6" id="KW-0812">Transmembrane</keyword>
<keyword evidence="5 6" id="KW-0472">Membrane</keyword>
<comment type="caution">
    <text evidence="7">The sequence shown here is derived from an EMBL/GenBank/DDBJ whole genome shotgun (WGS) entry which is preliminary data.</text>
</comment>
<proteinExistence type="inferred from homology"/>
<dbReference type="Pfam" id="PF02133">
    <property type="entry name" value="Transp_cyt_pur"/>
    <property type="match status" value="1"/>
</dbReference>
<evidence type="ECO:0000256" key="3">
    <source>
        <dbReference type="ARBA" id="ARBA00022692"/>
    </source>
</evidence>
<dbReference type="PANTHER" id="PTHR30618:SF2">
    <property type="entry name" value="ALLANTOIN PERMEASE-RELATED"/>
    <property type="match status" value="1"/>
</dbReference>
<accession>A0A2T0FDC1</accession>
<dbReference type="GeneID" id="36514377"/>
<dbReference type="NCBIfam" id="TIGR00800">
    <property type="entry name" value="ncs1"/>
    <property type="match status" value="1"/>
</dbReference>
<evidence type="ECO:0000256" key="5">
    <source>
        <dbReference type="ARBA" id="ARBA00023136"/>
    </source>
</evidence>
<keyword evidence="4 6" id="KW-1133">Transmembrane helix</keyword>
<feature type="transmembrane region" description="Helical" evidence="6">
    <location>
        <begin position="308"/>
        <end position="330"/>
    </location>
</feature>
<feature type="transmembrane region" description="Helical" evidence="6">
    <location>
        <begin position="487"/>
        <end position="510"/>
    </location>
</feature>
<gene>
    <name evidence="7" type="ORF">B9G98_00628</name>
</gene>
<protein>
    <submittedName>
        <fullName evidence="7">Allantoin permease</fullName>
    </submittedName>
</protein>
<evidence type="ECO:0000256" key="6">
    <source>
        <dbReference type="SAM" id="Phobius"/>
    </source>
</evidence>
<dbReference type="AlphaFoldDB" id="A0A2T0FDC1"/>
<evidence type="ECO:0000256" key="1">
    <source>
        <dbReference type="ARBA" id="ARBA00004141"/>
    </source>
</evidence>
<dbReference type="GO" id="GO:0015205">
    <property type="term" value="F:nucleobase transmembrane transporter activity"/>
    <property type="evidence" value="ECO:0007669"/>
    <property type="project" value="TreeGrafter"/>
</dbReference>
<feature type="transmembrane region" description="Helical" evidence="6">
    <location>
        <begin position="230"/>
        <end position="248"/>
    </location>
</feature>
<feature type="transmembrane region" description="Helical" evidence="6">
    <location>
        <begin position="200"/>
        <end position="218"/>
    </location>
</feature>
<name>A0A2T0FDC1_9ASCO</name>